<feature type="transmembrane region" description="Helical" evidence="6">
    <location>
        <begin position="248"/>
        <end position="267"/>
    </location>
</feature>
<keyword evidence="3 6" id="KW-0812">Transmembrane</keyword>
<evidence type="ECO:0000259" key="7">
    <source>
        <dbReference type="Pfam" id="PF00324"/>
    </source>
</evidence>
<dbReference type="AlphaFoldDB" id="A0A1J0KSX0"/>
<feature type="transmembrane region" description="Helical" evidence="6">
    <location>
        <begin position="207"/>
        <end position="227"/>
    </location>
</feature>
<evidence type="ECO:0000256" key="5">
    <source>
        <dbReference type="ARBA" id="ARBA00023136"/>
    </source>
</evidence>
<organism evidence="8 9">
    <name type="scientific">Francisella frigiditurris</name>
    <dbReference type="NCBI Taxonomy" id="1542390"/>
    <lineage>
        <taxon>Bacteria</taxon>
        <taxon>Pseudomonadati</taxon>
        <taxon>Pseudomonadota</taxon>
        <taxon>Gammaproteobacteria</taxon>
        <taxon>Thiotrichales</taxon>
        <taxon>Francisellaceae</taxon>
        <taxon>Francisella</taxon>
    </lineage>
</organism>
<protein>
    <submittedName>
        <fullName evidence="8">Amino acid permease family protein</fullName>
    </submittedName>
</protein>
<keyword evidence="5 6" id="KW-0472">Membrane</keyword>
<dbReference type="STRING" id="1542390.KX01_1685"/>
<feature type="domain" description="Amino acid permease/ SLC12A" evidence="7">
    <location>
        <begin position="24"/>
        <end position="458"/>
    </location>
</feature>
<name>A0A1J0KSX0_9GAMM</name>
<evidence type="ECO:0000313" key="9">
    <source>
        <dbReference type="Proteomes" id="UP000182521"/>
    </source>
</evidence>
<dbReference type="PIRSF" id="PIRSF006060">
    <property type="entry name" value="AA_transporter"/>
    <property type="match status" value="1"/>
</dbReference>
<keyword evidence="9" id="KW-1185">Reference proteome</keyword>
<feature type="transmembrane region" description="Helical" evidence="6">
    <location>
        <begin position="294"/>
        <end position="319"/>
    </location>
</feature>
<feature type="transmembrane region" description="Helical" evidence="6">
    <location>
        <begin position="102"/>
        <end position="121"/>
    </location>
</feature>
<feature type="transmembrane region" description="Helical" evidence="6">
    <location>
        <begin position="366"/>
        <end position="387"/>
    </location>
</feature>
<accession>A0A1J0KSX0</accession>
<dbReference type="GO" id="GO:0016020">
    <property type="term" value="C:membrane"/>
    <property type="evidence" value="ECO:0007669"/>
    <property type="project" value="UniProtKB-SubCell"/>
</dbReference>
<evidence type="ECO:0000256" key="6">
    <source>
        <dbReference type="SAM" id="Phobius"/>
    </source>
</evidence>
<feature type="transmembrane region" description="Helical" evidence="6">
    <location>
        <begin position="167"/>
        <end position="187"/>
    </location>
</feature>
<sequence length="459" mass="50890">MNLLILFFKNMSNQELKRSILSRHIVMISLGGTISASFFLGVGSILNTVGAFGTVLGFILGGILMMIVLVSLAEMAVALPVSGSFQSYATRFLSKYAGFLTGWLYLINWVTAAAASLVAAAIICNNFFPIISVWQYCLLFIVSISLLNFLSVRIFAEIEFWLAGIKILTILIFILIGGLIVFGFLHTNKPVAGLVNFYTDGLFPNGFQAFAFGLVIIVCTFQGAELVGIAAGETKDPVKNIIKAIKSVALRILVFFIFSTFIIAYIIPYKDSSVIDTPFVTVLKLVNIRYIDTIMQLVILTASLSAVNSAFYACARLLWSMSNDNQAPKLFKKINKHHIPYYGVIFTAIISCICLLSRFIGAEKVFILIISSSGMVGCLIWLVISLCHIKFRKSLSKEEIKQLKFKAFGFPILPYASIIFNSLIILGMLCDPDQRIVVFSGVILIVIFSLMYKFFYKNY</sequence>
<feature type="transmembrane region" description="Helical" evidence="6">
    <location>
        <begin position="133"/>
        <end position="155"/>
    </location>
</feature>
<comment type="subcellular location">
    <subcellularLocation>
        <location evidence="1">Membrane</location>
        <topology evidence="1">Multi-pass membrane protein</topology>
    </subcellularLocation>
</comment>
<gene>
    <name evidence="8" type="ORF">KX01_1685</name>
</gene>
<dbReference type="InterPro" id="IPR004841">
    <property type="entry name" value="AA-permease/SLC12A_dom"/>
</dbReference>
<feature type="transmembrane region" description="Helical" evidence="6">
    <location>
        <begin position="21"/>
        <end position="46"/>
    </location>
</feature>
<evidence type="ECO:0000256" key="1">
    <source>
        <dbReference type="ARBA" id="ARBA00004141"/>
    </source>
</evidence>
<feature type="transmembrane region" description="Helical" evidence="6">
    <location>
        <begin position="408"/>
        <end position="429"/>
    </location>
</feature>
<dbReference type="FunFam" id="1.20.1740.10:FF:000001">
    <property type="entry name" value="Amino acid permease"/>
    <property type="match status" value="1"/>
</dbReference>
<dbReference type="Gene3D" id="1.20.1740.10">
    <property type="entry name" value="Amino acid/polyamine transporter I"/>
    <property type="match status" value="1"/>
</dbReference>
<dbReference type="PANTHER" id="PTHR43495:SF5">
    <property type="entry name" value="GAMMA-AMINOBUTYRIC ACID PERMEASE"/>
    <property type="match status" value="1"/>
</dbReference>
<dbReference type="Proteomes" id="UP000182521">
    <property type="component" value="Chromosome"/>
</dbReference>
<evidence type="ECO:0000256" key="2">
    <source>
        <dbReference type="ARBA" id="ARBA00022448"/>
    </source>
</evidence>
<dbReference type="GO" id="GO:0055085">
    <property type="term" value="P:transmembrane transport"/>
    <property type="evidence" value="ECO:0007669"/>
    <property type="project" value="InterPro"/>
</dbReference>
<reference evidence="9" key="1">
    <citation type="submission" date="2014-10" db="EMBL/GenBank/DDBJ databases">
        <authorList>
            <person name="Kuske C.R."/>
            <person name="Challacombe J.F."/>
            <person name="Daligault H.E."/>
            <person name="Davenport K.W."/>
            <person name="Johnson S.L."/>
            <person name="Siddaramappa S."/>
            <person name="Petersen J.M."/>
        </authorList>
    </citation>
    <scope>NUCLEOTIDE SEQUENCE [LARGE SCALE GENOMIC DNA]</scope>
    <source>
        <strain evidence="9">CA97-1460</strain>
    </source>
</reference>
<dbReference type="EMBL" id="CP009654">
    <property type="protein sequence ID" value="APC96750.1"/>
    <property type="molecule type" value="Genomic_DNA"/>
</dbReference>
<evidence type="ECO:0000256" key="4">
    <source>
        <dbReference type="ARBA" id="ARBA00022989"/>
    </source>
</evidence>
<dbReference type="PANTHER" id="PTHR43495">
    <property type="entry name" value="GABA PERMEASE"/>
    <property type="match status" value="1"/>
</dbReference>
<proteinExistence type="predicted"/>
<evidence type="ECO:0000256" key="3">
    <source>
        <dbReference type="ARBA" id="ARBA00022692"/>
    </source>
</evidence>
<keyword evidence="4 6" id="KW-1133">Transmembrane helix</keyword>
<feature type="transmembrane region" description="Helical" evidence="6">
    <location>
        <begin position="435"/>
        <end position="455"/>
    </location>
</feature>
<evidence type="ECO:0000313" key="8">
    <source>
        <dbReference type="EMBL" id="APC96750.1"/>
    </source>
</evidence>
<keyword evidence="2" id="KW-0813">Transport</keyword>
<feature type="transmembrane region" description="Helical" evidence="6">
    <location>
        <begin position="339"/>
        <end position="360"/>
    </location>
</feature>
<dbReference type="KEGG" id="frc:KX01_1685"/>
<feature type="transmembrane region" description="Helical" evidence="6">
    <location>
        <begin position="58"/>
        <end position="81"/>
    </location>
</feature>
<dbReference type="Pfam" id="PF00324">
    <property type="entry name" value="AA_permease"/>
    <property type="match status" value="1"/>
</dbReference>